<protein>
    <submittedName>
        <fullName evidence="1">Uncharacterized protein</fullName>
    </submittedName>
</protein>
<sequence>MAAWFVRRVVPRGEPDGVAVAFLVGGRRTAVWASIASLGSMGAVVVGADGQLTFPGPTPEPDTVPFAVFTALRDGPARPAVLARAPGGAARVSRHGRLAAEPEVAAAVDRLRQQLVADGWLGNRSATRRLLGRLRNAHRHLGPQSNPAWPVYGPHGAAVAVALFGQNAIWQADPQLARALGLPLPVMKHRQRSTPPVDQDADCGCS</sequence>
<reference evidence="1 2" key="1">
    <citation type="submission" date="2021-01" db="EMBL/GenBank/DDBJ databases">
        <title>Whole genome shotgun sequence of Plantactinospora endophytica NBRC 110450.</title>
        <authorList>
            <person name="Komaki H."/>
            <person name="Tamura T."/>
        </authorList>
    </citation>
    <scope>NUCLEOTIDE SEQUENCE [LARGE SCALE GENOMIC DNA]</scope>
    <source>
        <strain evidence="1 2">NBRC 110450</strain>
    </source>
</reference>
<dbReference type="Proteomes" id="UP000646749">
    <property type="component" value="Unassembled WGS sequence"/>
</dbReference>
<dbReference type="EMBL" id="BONW01000042">
    <property type="protein sequence ID" value="GIG92173.1"/>
    <property type="molecule type" value="Genomic_DNA"/>
</dbReference>
<evidence type="ECO:0000313" key="1">
    <source>
        <dbReference type="EMBL" id="GIG92173.1"/>
    </source>
</evidence>
<dbReference type="RefSeq" id="WP_203870533.1">
    <property type="nucleotide sequence ID" value="NZ_BONW01000042.1"/>
</dbReference>
<organism evidence="1 2">
    <name type="scientific">Plantactinospora endophytica</name>
    <dbReference type="NCBI Taxonomy" id="673535"/>
    <lineage>
        <taxon>Bacteria</taxon>
        <taxon>Bacillati</taxon>
        <taxon>Actinomycetota</taxon>
        <taxon>Actinomycetes</taxon>
        <taxon>Micromonosporales</taxon>
        <taxon>Micromonosporaceae</taxon>
        <taxon>Plantactinospora</taxon>
    </lineage>
</organism>
<evidence type="ECO:0000313" key="2">
    <source>
        <dbReference type="Proteomes" id="UP000646749"/>
    </source>
</evidence>
<name>A0ABQ4EBS9_9ACTN</name>
<proteinExistence type="predicted"/>
<keyword evidence="2" id="KW-1185">Reference proteome</keyword>
<comment type="caution">
    <text evidence="1">The sequence shown here is derived from an EMBL/GenBank/DDBJ whole genome shotgun (WGS) entry which is preliminary data.</text>
</comment>
<gene>
    <name evidence="1" type="ORF">Pen02_71090</name>
</gene>
<accession>A0ABQ4EBS9</accession>